<dbReference type="GO" id="GO:0009088">
    <property type="term" value="P:threonine biosynthetic process"/>
    <property type="evidence" value="ECO:0007669"/>
    <property type="project" value="UniProtKB-UniRule"/>
</dbReference>
<evidence type="ECO:0000256" key="2">
    <source>
        <dbReference type="ARBA" id="ARBA00022679"/>
    </source>
</evidence>
<evidence type="ECO:0000259" key="9">
    <source>
        <dbReference type="Pfam" id="PF00288"/>
    </source>
</evidence>
<evidence type="ECO:0000256" key="3">
    <source>
        <dbReference type="ARBA" id="ARBA00022697"/>
    </source>
</evidence>
<evidence type="ECO:0000313" key="11">
    <source>
        <dbReference type="EMBL" id="QSG08720.1"/>
    </source>
</evidence>
<dbReference type="InterPro" id="IPR013750">
    <property type="entry name" value="GHMP_kinase_C_dom"/>
</dbReference>
<gene>
    <name evidence="7 11" type="primary">thrB</name>
    <name evidence="11" type="ORF">HSR122_1323</name>
</gene>
<dbReference type="EC" id="2.7.1.39" evidence="7 8"/>
<dbReference type="InterPro" id="IPR014721">
    <property type="entry name" value="Ribsml_uS5_D2-typ_fold_subgr"/>
</dbReference>
<dbReference type="SUPFAM" id="SSF55060">
    <property type="entry name" value="GHMP Kinase, C-terminal domain"/>
    <property type="match status" value="1"/>
</dbReference>
<evidence type="ECO:0000256" key="1">
    <source>
        <dbReference type="ARBA" id="ARBA00022605"/>
    </source>
</evidence>
<evidence type="ECO:0000259" key="10">
    <source>
        <dbReference type="Pfam" id="PF08544"/>
    </source>
</evidence>
<accession>A0A897N2T7</accession>
<dbReference type="InterPro" id="IPR000870">
    <property type="entry name" value="Homoserine_kinase"/>
</dbReference>
<dbReference type="PANTHER" id="PTHR20861:SF1">
    <property type="entry name" value="HOMOSERINE KINASE"/>
    <property type="match status" value="1"/>
</dbReference>
<dbReference type="PIRSF" id="PIRSF000676">
    <property type="entry name" value="Homoser_kin"/>
    <property type="match status" value="1"/>
</dbReference>
<sequence length="325" mass="33700">MTARSRAADPEQTDNGHYQSATFLRVLRLRQGMLTVRAPATSANLGSGFDVFGVALSHPADVVRVERADRTTIEVTGAGSQYIPEDPEKNTVGAVAEALDAPAHIKIDKGIRPASGLGSSAASAAAAAVALNELYDRGKTRKELVPIAAKGEAVVSGDAHDDNVAPAILGGFTIATPEGVTQVDTDVALVACLPEIVVSTRDARKVVPERTSVDQLIETVGNAATLTAGMYRDDPELIGRGMEDSVVTPARAKLIDGYAEVREAALEAGSTGVTISGAGPGVLAVCREDDQSRVASAMLDAFDDAGVEARAYQTRIGEGATVYES</sequence>
<comment type="function">
    <text evidence="7">Catalyzes the ATP-dependent phosphorylation of L-homoserine to L-homoserine phosphate.</text>
</comment>
<keyword evidence="7" id="KW-0963">Cytoplasm</keyword>
<protein>
    <recommendedName>
        <fullName evidence="7 8">Homoserine kinase</fullName>
        <shortName evidence="7">HK</shortName>
        <shortName evidence="7">HSK</shortName>
        <ecNumber evidence="7 8">2.7.1.39</ecNumber>
    </recommendedName>
</protein>
<dbReference type="PRINTS" id="PR00958">
    <property type="entry name" value="HOMSERKINASE"/>
</dbReference>
<keyword evidence="3 7" id="KW-0791">Threonine biosynthesis</keyword>
<dbReference type="Gene3D" id="3.30.70.890">
    <property type="entry name" value="GHMP kinase, C-terminal domain"/>
    <property type="match status" value="1"/>
</dbReference>
<comment type="subcellular location">
    <subcellularLocation>
        <location evidence="7">Cytoplasm</location>
    </subcellularLocation>
</comment>
<keyword evidence="1 7" id="KW-0028">Amino-acid biosynthesis</keyword>
<keyword evidence="6 7" id="KW-0067">ATP-binding</keyword>
<name>A0A897N2T7_9EURY</name>
<organism evidence="11 12">
    <name type="scientific">Halapricum desulfuricans</name>
    <dbReference type="NCBI Taxonomy" id="2841257"/>
    <lineage>
        <taxon>Archaea</taxon>
        <taxon>Methanobacteriati</taxon>
        <taxon>Methanobacteriota</taxon>
        <taxon>Stenosarchaea group</taxon>
        <taxon>Halobacteria</taxon>
        <taxon>Halobacteriales</taxon>
        <taxon>Haloarculaceae</taxon>
        <taxon>Halapricum</taxon>
    </lineage>
</organism>
<evidence type="ECO:0000256" key="8">
    <source>
        <dbReference type="NCBIfam" id="TIGR00191"/>
    </source>
</evidence>
<proteinExistence type="inferred from homology"/>
<reference evidence="11 12" key="1">
    <citation type="submission" date="2020-11" db="EMBL/GenBank/DDBJ databases">
        <title>Carbohydrate-dependent, anaerobic sulfur respiration: A novel catabolism in halophilic archaea.</title>
        <authorList>
            <person name="Sorokin D.Y."/>
            <person name="Messina E."/>
            <person name="Smedile F."/>
            <person name="La Cono V."/>
            <person name="Hallsworth J.E."/>
            <person name="Yakimov M.M."/>
        </authorList>
    </citation>
    <scope>NUCLEOTIDE SEQUENCE [LARGE SCALE GENOMIC DNA]</scope>
    <source>
        <strain evidence="11 12">HSR12-2</strain>
    </source>
</reference>
<dbReference type="NCBIfam" id="NF002288">
    <property type="entry name" value="PRK01212.1-4"/>
    <property type="match status" value="1"/>
</dbReference>
<keyword evidence="4 7" id="KW-0547">Nucleotide-binding</keyword>
<dbReference type="AlphaFoldDB" id="A0A897N2T7"/>
<dbReference type="InterPro" id="IPR036554">
    <property type="entry name" value="GHMP_kinase_C_sf"/>
</dbReference>
<dbReference type="HAMAP" id="MF_00384">
    <property type="entry name" value="Homoser_kinase"/>
    <property type="match status" value="1"/>
</dbReference>
<evidence type="ECO:0000256" key="6">
    <source>
        <dbReference type="ARBA" id="ARBA00022840"/>
    </source>
</evidence>
<evidence type="ECO:0000256" key="5">
    <source>
        <dbReference type="ARBA" id="ARBA00022777"/>
    </source>
</evidence>
<dbReference type="GO" id="GO:0005737">
    <property type="term" value="C:cytoplasm"/>
    <property type="evidence" value="ECO:0007669"/>
    <property type="project" value="UniProtKB-SubCell"/>
</dbReference>
<dbReference type="GO" id="GO:0005524">
    <property type="term" value="F:ATP binding"/>
    <property type="evidence" value="ECO:0007669"/>
    <property type="project" value="UniProtKB-UniRule"/>
</dbReference>
<dbReference type="Gene3D" id="3.30.230.10">
    <property type="match status" value="1"/>
</dbReference>
<evidence type="ECO:0000256" key="4">
    <source>
        <dbReference type="ARBA" id="ARBA00022741"/>
    </source>
</evidence>
<dbReference type="GO" id="GO:0004413">
    <property type="term" value="F:homoserine kinase activity"/>
    <property type="evidence" value="ECO:0007669"/>
    <property type="project" value="UniProtKB-UniRule"/>
</dbReference>
<dbReference type="Proteomes" id="UP000662973">
    <property type="component" value="Chromosome"/>
</dbReference>
<dbReference type="InterPro" id="IPR020568">
    <property type="entry name" value="Ribosomal_Su5_D2-typ_SF"/>
</dbReference>
<evidence type="ECO:0000256" key="7">
    <source>
        <dbReference type="HAMAP-Rule" id="MF_00384"/>
    </source>
</evidence>
<dbReference type="Pfam" id="PF00288">
    <property type="entry name" value="GHMP_kinases_N"/>
    <property type="match status" value="1"/>
</dbReference>
<dbReference type="PANTHER" id="PTHR20861">
    <property type="entry name" value="HOMOSERINE/4-DIPHOSPHOCYTIDYL-2-C-METHYL-D-ERYTHRITOL KINASE"/>
    <property type="match status" value="1"/>
</dbReference>
<comment type="catalytic activity">
    <reaction evidence="7">
        <text>L-homoserine + ATP = O-phospho-L-homoserine + ADP + H(+)</text>
        <dbReference type="Rhea" id="RHEA:13985"/>
        <dbReference type="ChEBI" id="CHEBI:15378"/>
        <dbReference type="ChEBI" id="CHEBI:30616"/>
        <dbReference type="ChEBI" id="CHEBI:57476"/>
        <dbReference type="ChEBI" id="CHEBI:57590"/>
        <dbReference type="ChEBI" id="CHEBI:456216"/>
        <dbReference type="EC" id="2.7.1.39"/>
    </reaction>
</comment>
<feature type="domain" description="GHMP kinase N-terminal" evidence="9">
    <location>
        <begin position="92"/>
        <end position="171"/>
    </location>
</feature>
<dbReference type="UniPathway" id="UPA00050">
    <property type="reaction ID" value="UER00064"/>
</dbReference>
<comment type="similarity">
    <text evidence="7">Belongs to the GHMP kinase family. Homoserine kinase subfamily.</text>
</comment>
<dbReference type="KEGG" id="hds:HSR122_1323"/>
<keyword evidence="12" id="KW-1185">Reference proteome</keyword>
<comment type="pathway">
    <text evidence="7">Amino-acid biosynthesis; L-threonine biosynthesis; L-threonine from L-aspartate: step 4/5.</text>
</comment>
<dbReference type="InterPro" id="IPR006204">
    <property type="entry name" value="GHMP_kinase_N_dom"/>
</dbReference>
<dbReference type="SUPFAM" id="SSF54211">
    <property type="entry name" value="Ribosomal protein S5 domain 2-like"/>
    <property type="match status" value="1"/>
</dbReference>
<evidence type="ECO:0000313" key="12">
    <source>
        <dbReference type="Proteomes" id="UP000662973"/>
    </source>
</evidence>
<dbReference type="NCBIfam" id="TIGR00191">
    <property type="entry name" value="thrB"/>
    <property type="match status" value="1"/>
</dbReference>
<dbReference type="EMBL" id="CP064788">
    <property type="protein sequence ID" value="QSG08720.1"/>
    <property type="molecule type" value="Genomic_DNA"/>
</dbReference>
<feature type="binding site" evidence="7">
    <location>
        <begin position="112"/>
        <end position="122"/>
    </location>
    <ligand>
        <name>ATP</name>
        <dbReference type="ChEBI" id="CHEBI:30616"/>
    </ligand>
</feature>
<feature type="domain" description="GHMP kinase C-terminal" evidence="10">
    <location>
        <begin position="230"/>
        <end position="302"/>
    </location>
</feature>
<keyword evidence="2 7" id="KW-0808">Transferase</keyword>
<dbReference type="Pfam" id="PF08544">
    <property type="entry name" value="GHMP_kinases_C"/>
    <property type="match status" value="1"/>
</dbReference>
<keyword evidence="5 7" id="KW-0418">Kinase</keyword>